<dbReference type="PROSITE" id="PS50835">
    <property type="entry name" value="IG_LIKE"/>
    <property type="match status" value="1"/>
</dbReference>
<evidence type="ECO:0000259" key="2">
    <source>
        <dbReference type="PROSITE" id="PS50835"/>
    </source>
</evidence>
<dbReference type="InterPro" id="IPR036179">
    <property type="entry name" value="Ig-like_dom_sf"/>
</dbReference>
<accession>A0A8C5E7T0</accession>
<protein>
    <recommendedName>
        <fullName evidence="2">Ig-like domain-containing protein</fullName>
    </recommendedName>
</protein>
<dbReference type="Pfam" id="PF07654">
    <property type="entry name" value="C1-set"/>
    <property type="match status" value="1"/>
</dbReference>
<dbReference type="PROSITE" id="PS00290">
    <property type="entry name" value="IG_MHC"/>
    <property type="match status" value="1"/>
</dbReference>
<dbReference type="Gene3D" id="2.60.40.10">
    <property type="entry name" value="Immunoglobulins"/>
    <property type="match status" value="1"/>
</dbReference>
<dbReference type="SMART" id="SM00407">
    <property type="entry name" value="IGc1"/>
    <property type="match status" value="1"/>
</dbReference>
<dbReference type="AlphaFoldDB" id="A0A8C5E7T0"/>
<keyword evidence="4" id="KW-1185">Reference proteome</keyword>
<dbReference type="CDD" id="cd00098">
    <property type="entry name" value="IgC1"/>
    <property type="match status" value="1"/>
</dbReference>
<dbReference type="InterPro" id="IPR013783">
    <property type="entry name" value="Ig-like_fold"/>
</dbReference>
<name>A0A8C5E7T0_GOUWI</name>
<dbReference type="PANTHER" id="PTHR23411">
    <property type="entry name" value="TAPASIN"/>
    <property type="match status" value="1"/>
</dbReference>
<feature type="domain" description="Ig-like" evidence="2">
    <location>
        <begin position="26"/>
        <end position="122"/>
    </location>
</feature>
<dbReference type="InterPro" id="IPR003597">
    <property type="entry name" value="Ig_C1-set"/>
</dbReference>
<dbReference type="InterPro" id="IPR007110">
    <property type="entry name" value="Ig-like_dom"/>
</dbReference>
<dbReference type="InterPro" id="IPR003006">
    <property type="entry name" value="Ig/MHC_CS"/>
</dbReference>
<dbReference type="Ensembl" id="ENSGWIT00000019617.1">
    <property type="protein sequence ID" value="ENSGWIP00000017779.1"/>
    <property type="gene ID" value="ENSGWIG00000009890.1"/>
</dbReference>
<proteinExistence type="predicted"/>
<reference evidence="3" key="3">
    <citation type="submission" date="2025-09" db="UniProtKB">
        <authorList>
            <consortium name="Ensembl"/>
        </authorList>
    </citation>
    <scope>IDENTIFICATION</scope>
</reference>
<keyword evidence="1" id="KW-0393">Immunoglobulin domain</keyword>
<dbReference type="InterPro" id="IPR050380">
    <property type="entry name" value="Immune_Resp_Modulators"/>
</dbReference>
<dbReference type="Proteomes" id="UP000694680">
    <property type="component" value="Chromosome 19"/>
</dbReference>
<reference evidence="3" key="1">
    <citation type="submission" date="2020-06" db="EMBL/GenBank/DDBJ databases">
        <authorList>
            <consortium name="Wellcome Sanger Institute Data Sharing"/>
        </authorList>
    </citation>
    <scope>NUCLEOTIDE SEQUENCE [LARGE SCALE GENOMIC DNA]</scope>
</reference>
<evidence type="ECO:0000313" key="4">
    <source>
        <dbReference type="Proteomes" id="UP000694680"/>
    </source>
</evidence>
<sequence>MTNLSRIWGFIPLPEPLTLLVLSYTPPTLSVPQQWVVLERASHLTCHIDNFYPSPVSYSWTRDGVEVRPFHQVEGELNPEGYYSAVTNLTIFPSREDQNATFGCKVSHRGNLQQLDFKLNITCKWEKQYAPENFPYFQIQNLTGMVYTHLASIEWWKWISADSAVQKMKQ</sequence>
<dbReference type="SUPFAM" id="SSF48726">
    <property type="entry name" value="Immunoglobulin"/>
    <property type="match status" value="1"/>
</dbReference>
<organism evidence="3 4">
    <name type="scientific">Gouania willdenowi</name>
    <name type="common">Blunt-snouted clingfish</name>
    <name type="synonym">Lepadogaster willdenowi</name>
    <dbReference type="NCBI Taxonomy" id="441366"/>
    <lineage>
        <taxon>Eukaryota</taxon>
        <taxon>Metazoa</taxon>
        <taxon>Chordata</taxon>
        <taxon>Craniata</taxon>
        <taxon>Vertebrata</taxon>
        <taxon>Euteleostomi</taxon>
        <taxon>Actinopterygii</taxon>
        <taxon>Neopterygii</taxon>
        <taxon>Teleostei</taxon>
        <taxon>Neoteleostei</taxon>
        <taxon>Acanthomorphata</taxon>
        <taxon>Ovalentaria</taxon>
        <taxon>Blenniimorphae</taxon>
        <taxon>Blenniiformes</taxon>
        <taxon>Gobiesocoidei</taxon>
        <taxon>Gobiesocidae</taxon>
        <taxon>Gobiesocinae</taxon>
        <taxon>Gouania</taxon>
    </lineage>
</organism>
<reference evidence="3" key="2">
    <citation type="submission" date="2025-08" db="UniProtKB">
        <authorList>
            <consortium name="Ensembl"/>
        </authorList>
    </citation>
    <scope>IDENTIFICATION</scope>
</reference>
<evidence type="ECO:0000256" key="1">
    <source>
        <dbReference type="ARBA" id="ARBA00023319"/>
    </source>
</evidence>
<evidence type="ECO:0000313" key="3">
    <source>
        <dbReference type="Ensembl" id="ENSGWIP00000017779.1"/>
    </source>
</evidence>